<accession>A0A0C9UV04</accession>
<organism evidence="1 2">
    <name type="scientific">Sphaerobolus stellatus (strain SS14)</name>
    <dbReference type="NCBI Taxonomy" id="990650"/>
    <lineage>
        <taxon>Eukaryota</taxon>
        <taxon>Fungi</taxon>
        <taxon>Dikarya</taxon>
        <taxon>Basidiomycota</taxon>
        <taxon>Agaricomycotina</taxon>
        <taxon>Agaricomycetes</taxon>
        <taxon>Phallomycetidae</taxon>
        <taxon>Geastrales</taxon>
        <taxon>Sphaerobolaceae</taxon>
        <taxon>Sphaerobolus</taxon>
    </lineage>
</organism>
<dbReference type="Proteomes" id="UP000054279">
    <property type="component" value="Unassembled WGS sequence"/>
</dbReference>
<name>A0A0C9UV04_SPHS4</name>
<dbReference type="EMBL" id="KN837217">
    <property type="protein sequence ID" value="KIJ33102.1"/>
    <property type="molecule type" value="Genomic_DNA"/>
</dbReference>
<proteinExistence type="predicted"/>
<keyword evidence="2" id="KW-1185">Reference proteome</keyword>
<protein>
    <submittedName>
        <fullName evidence="1">Uncharacterized protein</fullName>
    </submittedName>
</protein>
<gene>
    <name evidence="1" type="ORF">M422DRAFT_264974</name>
</gene>
<evidence type="ECO:0000313" key="1">
    <source>
        <dbReference type="EMBL" id="KIJ33102.1"/>
    </source>
</evidence>
<evidence type="ECO:0000313" key="2">
    <source>
        <dbReference type="Proteomes" id="UP000054279"/>
    </source>
</evidence>
<sequence length="98" mass="11286">MQVDSSIKPLSAIQAFNMDPSTKWVIKSTPGFIAIKHKMGCPICNTSMSHFTIKDLEDQVHTLEKQLQETKDYVEDNSTNEELDYYVGRAHYALYRKD</sequence>
<dbReference type="HOGENOM" id="CLU_162867_0_0_1"/>
<dbReference type="AlphaFoldDB" id="A0A0C9UV04"/>
<reference evidence="1 2" key="1">
    <citation type="submission" date="2014-06" db="EMBL/GenBank/DDBJ databases">
        <title>Evolutionary Origins and Diversification of the Mycorrhizal Mutualists.</title>
        <authorList>
            <consortium name="DOE Joint Genome Institute"/>
            <consortium name="Mycorrhizal Genomics Consortium"/>
            <person name="Kohler A."/>
            <person name="Kuo A."/>
            <person name="Nagy L.G."/>
            <person name="Floudas D."/>
            <person name="Copeland A."/>
            <person name="Barry K.W."/>
            <person name="Cichocki N."/>
            <person name="Veneault-Fourrey C."/>
            <person name="LaButti K."/>
            <person name="Lindquist E.A."/>
            <person name="Lipzen A."/>
            <person name="Lundell T."/>
            <person name="Morin E."/>
            <person name="Murat C."/>
            <person name="Riley R."/>
            <person name="Ohm R."/>
            <person name="Sun H."/>
            <person name="Tunlid A."/>
            <person name="Henrissat B."/>
            <person name="Grigoriev I.V."/>
            <person name="Hibbett D.S."/>
            <person name="Martin F."/>
        </authorList>
    </citation>
    <scope>NUCLEOTIDE SEQUENCE [LARGE SCALE GENOMIC DNA]</scope>
    <source>
        <strain evidence="1 2">SS14</strain>
    </source>
</reference>